<evidence type="ECO:0000313" key="7">
    <source>
        <dbReference type="Proteomes" id="UP000177480"/>
    </source>
</evidence>
<dbReference type="GO" id="GO:0005829">
    <property type="term" value="C:cytosol"/>
    <property type="evidence" value="ECO:0007669"/>
    <property type="project" value="TreeGrafter"/>
</dbReference>
<comment type="cofactor">
    <cofactor evidence="4">
        <name>Zn(2+)</name>
        <dbReference type="ChEBI" id="CHEBI:29105"/>
    </cofactor>
    <text evidence="4">Binds 1 zinc ion per subunit.</text>
</comment>
<keyword evidence="4" id="KW-0671">Queuosine biosynthesis</keyword>
<dbReference type="PANTHER" id="PTHR46499:SF1">
    <property type="entry name" value="QUEUINE TRNA-RIBOSYLTRANSFERASE"/>
    <property type="match status" value="1"/>
</dbReference>
<comment type="function">
    <text evidence="4">Catalyzes the base-exchange of a guanine (G) residue with the queuine precursor 7-aminomethyl-7-deazaguanine (PreQ1) at position 34 (anticodon wobble position) in tRNAs with GU(N) anticodons (tRNA-Asp, -Asn, -His and -Tyr). Catalysis occurs through a double-displacement mechanism. The nucleophile active site attacks the C1' of nucleotide 34 to detach the guanine base from the RNA, forming a covalent enzyme-RNA intermediate. The proton acceptor active site deprotonates the incoming PreQ1, allowing a nucleophilic attack on the C1' of the ribose to form the product. After dissociation, two additional enzymatic reactions on the tRNA convert PreQ1 to queuine (Q), resulting in the hypermodified nucleoside queuosine (7-(((4,5-cis-dihydroxy-2-cyclopenten-1-yl)amino)methyl)-7-deazaguanosine).</text>
</comment>
<gene>
    <name evidence="4" type="primary">tgt</name>
    <name evidence="6" type="ORF">A2719_05630</name>
</gene>
<feature type="binding site" evidence="4">
    <location>
        <position position="214"/>
    </location>
    <ligand>
        <name>substrate</name>
    </ligand>
</feature>
<dbReference type="NCBIfam" id="TIGR00449">
    <property type="entry name" value="tgt_general"/>
    <property type="match status" value="1"/>
</dbReference>
<evidence type="ECO:0000256" key="4">
    <source>
        <dbReference type="HAMAP-Rule" id="MF_00168"/>
    </source>
</evidence>
<dbReference type="GO" id="GO:0008616">
    <property type="term" value="P:tRNA queuosine(34) biosynthetic process"/>
    <property type="evidence" value="ECO:0007669"/>
    <property type="project" value="UniProtKB-UniRule"/>
</dbReference>
<keyword evidence="2 4" id="KW-0808">Transferase</keyword>
<evidence type="ECO:0000256" key="3">
    <source>
        <dbReference type="ARBA" id="ARBA00022694"/>
    </source>
</evidence>
<keyword evidence="4" id="KW-0479">Metal-binding</keyword>
<comment type="caution">
    <text evidence="6">The sequence shown here is derived from an EMBL/GenBank/DDBJ whole genome shotgun (WGS) entry which is preliminary data.</text>
</comment>
<dbReference type="InterPro" id="IPR004803">
    <property type="entry name" value="TGT"/>
</dbReference>
<dbReference type="InterPro" id="IPR002616">
    <property type="entry name" value="tRNA_ribo_trans-like"/>
</dbReference>
<dbReference type="EMBL" id="MHNK01000015">
    <property type="protein sequence ID" value="OGZ43450.1"/>
    <property type="molecule type" value="Genomic_DNA"/>
</dbReference>
<dbReference type="Proteomes" id="UP000177480">
    <property type="component" value="Unassembled WGS sequence"/>
</dbReference>
<accession>A0A1G2G0R5</accession>
<dbReference type="STRING" id="1802114.A2719_05630"/>
<feature type="domain" description="tRNA-guanine(15) transglycosylase-like" evidence="5">
    <location>
        <begin position="14"/>
        <end position="379"/>
    </location>
</feature>
<evidence type="ECO:0000313" key="6">
    <source>
        <dbReference type="EMBL" id="OGZ43450.1"/>
    </source>
</evidence>
<comment type="similarity">
    <text evidence="4">Belongs to the queuine tRNA-ribosyltransferase family.</text>
</comment>
<feature type="binding site" evidence="4">
    <location>
        <position position="328"/>
    </location>
    <ligand>
        <name>Zn(2+)</name>
        <dbReference type="ChEBI" id="CHEBI:29105"/>
    </ligand>
</feature>
<feature type="binding site" evidence="4">
    <location>
        <position position="333"/>
    </location>
    <ligand>
        <name>Zn(2+)</name>
        <dbReference type="ChEBI" id="CHEBI:29105"/>
    </ligand>
</feature>
<dbReference type="NCBIfam" id="TIGR00430">
    <property type="entry name" value="Q_tRNA_tgt"/>
    <property type="match status" value="1"/>
</dbReference>
<dbReference type="Gene3D" id="3.20.20.105">
    <property type="entry name" value="Queuine tRNA-ribosyltransferase-like"/>
    <property type="match status" value="1"/>
</dbReference>
<proteinExistence type="inferred from homology"/>
<feature type="binding site" evidence="4">
    <location>
        <begin position="92"/>
        <end position="96"/>
    </location>
    <ligand>
        <name>substrate</name>
    </ligand>
</feature>
<evidence type="ECO:0000256" key="2">
    <source>
        <dbReference type="ARBA" id="ARBA00022679"/>
    </source>
</evidence>
<dbReference type="HAMAP" id="MF_00168">
    <property type="entry name" value="Q_tRNA_Tgt"/>
    <property type="match status" value="1"/>
</dbReference>
<keyword evidence="4" id="KW-0862">Zinc</keyword>
<comment type="catalytic activity">
    <reaction evidence="4">
        <text>7-aminomethyl-7-carbaguanine + guanosine(34) in tRNA = 7-aminomethyl-7-carbaguanosine(34) in tRNA + guanine</text>
        <dbReference type="Rhea" id="RHEA:24104"/>
        <dbReference type="Rhea" id="RHEA-COMP:10341"/>
        <dbReference type="Rhea" id="RHEA-COMP:10342"/>
        <dbReference type="ChEBI" id="CHEBI:16235"/>
        <dbReference type="ChEBI" id="CHEBI:58703"/>
        <dbReference type="ChEBI" id="CHEBI:74269"/>
        <dbReference type="ChEBI" id="CHEBI:82833"/>
        <dbReference type="EC" id="2.4.2.29"/>
    </reaction>
</comment>
<dbReference type="GO" id="GO:0046872">
    <property type="term" value="F:metal ion binding"/>
    <property type="evidence" value="ECO:0007669"/>
    <property type="project" value="UniProtKB-KW"/>
</dbReference>
<evidence type="ECO:0000259" key="5">
    <source>
        <dbReference type="Pfam" id="PF01702"/>
    </source>
</evidence>
<feature type="binding site" evidence="4">
    <location>
        <position position="330"/>
    </location>
    <ligand>
        <name>Zn(2+)</name>
        <dbReference type="ChEBI" id="CHEBI:29105"/>
    </ligand>
</feature>
<dbReference type="InterPro" id="IPR050076">
    <property type="entry name" value="ArchSynthase1/Queuine_TRR"/>
</dbReference>
<comment type="caution">
    <text evidence="4">Lacks conserved residue(s) required for the propagation of feature annotation.</text>
</comment>
<dbReference type="InterPro" id="IPR036511">
    <property type="entry name" value="TGT-like_sf"/>
</dbReference>
<sequence>MFEFTILKKSKKSRARLGLLTTTHGAVETPAFVGVATQAAVKTLSSEEAEAMGCQLLISNTYHLHIRPGENIVQAHGGLHTFMNWKRPLMTDSGGFQVFSLGFGKDLGISKMLKRAVGKREELDTNAKPSSLRITEEGVVFRSYVDGKEIFLGPKESMHIQGALGADIIFAFDECPPPVAGYEYMKQSVERTHRWAEICLREKKKTQALYGIVQGGKHADLRTMSAVFFASKPFDGYGIGGEFGAGGADRSRMLRLIIDALPDEKPRHLLGTGYIEDIARLVKEGVDTFDSIVPTHYARHGMAFTSAGKLDLGKSIFLKDTSPLDPACACPTCARYSRGYIAHLLRAHEITPLKLVTMHNVWFFNAYVASIREQIKKGQM</sequence>
<name>A0A1G2G0R5_9BACT</name>
<protein>
    <recommendedName>
        <fullName evidence="4">Queuine tRNA-ribosyltransferase</fullName>
        <ecNumber evidence="4">2.4.2.29</ecNumber>
    </recommendedName>
    <alternativeName>
        <fullName evidence="4">Guanine insertion enzyme</fullName>
    </alternativeName>
    <alternativeName>
        <fullName evidence="4">tRNA-guanine transglycosylase</fullName>
    </alternativeName>
</protein>
<dbReference type="GO" id="GO:0008479">
    <property type="term" value="F:tRNA-guanosine(34) queuine transglycosylase activity"/>
    <property type="evidence" value="ECO:0007669"/>
    <property type="project" value="UniProtKB-UniRule"/>
</dbReference>
<dbReference type="EC" id="2.4.2.29" evidence="4"/>
<feature type="binding site" evidence="4">
    <location>
        <position position="241"/>
    </location>
    <ligand>
        <name>substrate</name>
    </ligand>
</feature>
<dbReference type="UniPathway" id="UPA00392"/>
<dbReference type="Pfam" id="PF01702">
    <property type="entry name" value="TGT"/>
    <property type="match status" value="1"/>
</dbReference>
<feature type="active site" description="Nucleophile" evidence="4">
    <location>
        <position position="290"/>
    </location>
</feature>
<feature type="binding site" evidence="4">
    <location>
        <position position="173"/>
    </location>
    <ligand>
        <name>substrate</name>
    </ligand>
</feature>
<reference evidence="6 7" key="1">
    <citation type="journal article" date="2016" name="Nat. Commun.">
        <title>Thousands of microbial genomes shed light on interconnected biogeochemical processes in an aquifer system.</title>
        <authorList>
            <person name="Anantharaman K."/>
            <person name="Brown C.T."/>
            <person name="Hug L.A."/>
            <person name="Sharon I."/>
            <person name="Castelle C.J."/>
            <person name="Probst A.J."/>
            <person name="Thomas B.C."/>
            <person name="Singh A."/>
            <person name="Wilkins M.J."/>
            <person name="Karaoz U."/>
            <person name="Brodie E.L."/>
            <person name="Williams K.H."/>
            <person name="Hubbard S.S."/>
            <person name="Banfield J.F."/>
        </authorList>
    </citation>
    <scope>NUCLEOTIDE SEQUENCE [LARGE SCALE GENOMIC DNA]</scope>
</reference>
<dbReference type="PANTHER" id="PTHR46499">
    <property type="entry name" value="QUEUINE TRNA-RIBOSYLTRANSFERASE"/>
    <property type="match status" value="1"/>
</dbReference>
<feature type="active site" description="Proton acceptor" evidence="4">
    <location>
        <position position="92"/>
    </location>
</feature>
<comment type="pathway">
    <text evidence="4">tRNA modification; tRNA-queuosine biosynthesis.</text>
</comment>
<dbReference type="SUPFAM" id="SSF51713">
    <property type="entry name" value="tRNA-guanine transglycosylase"/>
    <property type="match status" value="1"/>
</dbReference>
<dbReference type="AlphaFoldDB" id="A0A1G2G0R5"/>
<keyword evidence="1 4" id="KW-0328">Glycosyltransferase</keyword>
<keyword evidence="3 4" id="KW-0819">tRNA processing</keyword>
<feature type="binding site" evidence="4">
    <location>
        <position position="359"/>
    </location>
    <ligand>
        <name>Zn(2+)</name>
        <dbReference type="ChEBI" id="CHEBI:29105"/>
    </ligand>
</feature>
<comment type="subunit">
    <text evidence="4">Homodimer. Within each dimer, one monomer is responsible for RNA recognition and catalysis, while the other monomer binds to the replacement base PreQ1.</text>
</comment>
<evidence type="ECO:0000256" key="1">
    <source>
        <dbReference type="ARBA" id="ARBA00022676"/>
    </source>
</evidence>
<organism evidence="6 7">
    <name type="scientific">Candidatus Ryanbacteria bacterium RIFCSPHIGHO2_01_FULL_45_22</name>
    <dbReference type="NCBI Taxonomy" id="1802114"/>
    <lineage>
        <taxon>Bacteria</taxon>
        <taxon>Candidatus Ryaniibacteriota</taxon>
    </lineage>
</organism>